<dbReference type="AlphaFoldDB" id="A0A8X8IHN2"/>
<sequence>MKNVLIAFVALLLFHGSYGQQTTAQQLQETAMSMMRQGDFTNAVTVLEKAVAKDPQNLELLKNLSYANYLKRDFAKAIEVAKPLVQRPDADEQTFQILGMSYKSIAAYKDCGKLYKEAIKKFPNSGVIYNEYGELLEMDNSLGDAIVKWEKGIVSDPNYSSNYYNAARYYAKKAEWIRVILYGELFLNLESFTPRTEDVKKGLLFAYQNLFKGSTLQDAIAAKSASGFEKEVLNTYAKTMALAKDGVNIDNLVTIRTRFILEWFQGNNKQQYPFRLFEQEQYLLREGIFEAYNQWLFGGVINADAYQIWQNNHPKEYNGFKSFQEGRVFKLPAGQYYMSH</sequence>
<comment type="caution">
    <text evidence="3">The sequence shown here is derived from an EMBL/GenBank/DDBJ whole genome shotgun (WGS) entry which is preliminary data.</text>
</comment>
<feature type="signal peptide" evidence="2">
    <location>
        <begin position="1"/>
        <end position="19"/>
    </location>
</feature>
<evidence type="ECO:0000256" key="1">
    <source>
        <dbReference type="PROSITE-ProRule" id="PRU00339"/>
    </source>
</evidence>
<dbReference type="RefSeq" id="WP_092726377.1">
    <property type="nucleotide sequence ID" value="NZ_FNNO01000017.1"/>
</dbReference>
<reference evidence="3 4" key="1">
    <citation type="submission" date="2016-10" db="EMBL/GenBank/DDBJ databases">
        <authorList>
            <person name="Varghese N."/>
            <person name="Submissions S."/>
        </authorList>
    </citation>
    <scope>NUCLEOTIDE SEQUENCE [LARGE SCALE GENOMIC DNA]</scope>
    <source>
        <strain evidence="3 4">DSM 25353</strain>
    </source>
</reference>
<keyword evidence="2" id="KW-0732">Signal</keyword>
<accession>A0A8X8IHN2</accession>
<feature type="repeat" description="TPR" evidence="1">
    <location>
        <begin position="24"/>
        <end position="57"/>
    </location>
</feature>
<evidence type="ECO:0000256" key="2">
    <source>
        <dbReference type="SAM" id="SignalP"/>
    </source>
</evidence>
<dbReference type="Proteomes" id="UP000198711">
    <property type="component" value="Unassembled WGS sequence"/>
</dbReference>
<evidence type="ECO:0000313" key="3">
    <source>
        <dbReference type="EMBL" id="SDX48994.1"/>
    </source>
</evidence>
<dbReference type="Gene3D" id="1.25.40.10">
    <property type="entry name" value="Tetratricopeptide repeat domain"/>
    <property type="match status" value="1"/>
</dbReference>
<keyword evidence="4" id="KW-1185">Reference proteome</keyword>
<dbReference type="PROSITE" id="PS50005">
    <property type="entry name" value="TPR"/>
    <property type="match status" value="1"/>
</dbReference>
<dbReference type="Pfam" id="PF13432">
    <property type="entry name" value="TPR_16"/>
    <property type="match status" value="1"/>
</dbReference>
<gene>
    <name evidence="3" type="ORF">SAMN05444410_11767</name>
</gene>
<protein>
    <submittedName>
        <fullName evidence="3">Outer membrane protein assembly factor BamD, BamD/ComL family</fullName>
    </submittedName>
</protein>
<dbReference type="InterPro" id="IPR019734">
    <property type="entry name" value="TPR_rpt"/>
</dbReference>
<dbReference type="EMBL" id="FNNO01000017">
    <property type="protein sequence ID" value="SDX48994.1"/>
    <property type="molecule type" value="Genomic_DNA"/>
</dbReference>
<keyword evidence="1" id="KW-0802">TPR repeat</keyword>
<name>A0A8X8IHN2_9BACT</name>
<dbReference type="InterPro" id="IPR011990">
    <property type="entry name" value="TPR-like_helical_dom_sf"/>
</dbReference>
<organism evidence="3 4">
    <name type="scientific">Hydrobacter penzbergensis</name>
    <dbReference type="NCBI Taxonomy" id="1235997"/>
    <lineage>
        <taxon>Bacteria</taxon>
        <taxon>Pseudomonadati</taxon>
        <taxon>Bacteroidota</taxon>
        <taxon>Chitinophagia</taxon>
        <taxon>Chitinophagales</taxon>
        <taxon>Chitinophagaceae</taxon>
        <taxon>Hydrobacter</taxon>
    </lineage>
</organism>
<dbReference type="SUPFAM" id="SSF48452">
    <property type="entry name" value="TPR-like"/>
    <property type="match status" value="1"/>
</dbReference>
<evidence type="ECO:0000313" key="4">
    <source>
        <dbReference type="Proteomes" id="UP000198711"/>
    </source>
</evidence>
<proteinExistence type="predicted"/>
<feature type="chain" id="PRO_5036464173" evidence="2">
    <location>
        <begin position="20"/>
        <end position="340"/>
    </location>
</feature>